<feature type="active site" evidence="15">
    <location>
        <position position="116"/>
    </location>
</feature>
<feature type="active site" evidence="15">
    <location>
        <position position="44"/>
    </location>
</feature>
<keyword evidence="8 15" id="KW-0819">tRNA processing</keyword>
<dbReference type="PROSITE" id="PS50142">
    <property type="entry name" value="RNASE_3_2"/>
    <property type="match status" value="1"/>
</dbReference>
<keyword evidence="14 15" id="KW-0694">RNA-binding</keyword>
<feature type="domain" description="DRBM" evidence="16">
    <location>
        <begin position="154"/>
        <end position="224"/>
    </location>
</feature>
<comment type="similarity">
    <text evidence="3">Belongs to the ribonuclease III family.</text>
</comment>
<proteinExistence type="inferred from homology"/>
<reference evidence="18 19" key="1">
    <citation type="submission" date="2016-10" db="EMBL/GenBank/DDBJ databases">
        <authorList>
            <person name="de Groot N.N."/>
        </authorList>
    </citation>
    <scope>NUCLEOTIDE SEQUENCE [LARGE SCALE GENOMIC DNA]</scope>
    <source>
        <strain evidence="18 19">HLD2</strain>
    </source>
</reference>
<evidence type="ECO:0000256" key="1">
    <source>
        <dbReference type="ARBA" id="ARBA00000109"/>
    </source>
</evidence>
<dbReference type="GO" id="GO:0010468">
    <property type="term" value="P:regulation of gene expression"/>
    <property type="evidence" value="ECO:0007669"/>
    <property type="project" value="TreeGrafter"/>
</dbReference>
<dbReference type="PANTHER" id="PTHR11207">
    <property type="entry name" value="RIBONUCLEASE III"/>
    <property type="match status" value="1"/>
</dbReference>
<dbReference type="Gene3D" id="1.10.1520.10">
    <property type="entry name" value="Ribonuclease III domain"/>
    <property type="match status" value="1"/>
</dbReference>
<gene>
    <name evidence="15" type="primary">rnc</name>
    <name evidence="18" type="ORF">SAMN03097708_01873</name>
</gene>
<dbReference type="Gene3D" id="3.30.160.20">
    <property type="match status" value="1"/>
</dbReference>
<dbReference type="InterPro" id="IPR011907">
    <property type="entry name" value="RNase_III"/>
</dbReference>
<protein>
    <recommendedName>
        <fullName evidence="15">Ribonuclease 3</fullName>
        <ecNumber evidence="15">3.1.26.3</ecNumber>
    </recommendedName>
    <alternativeName>
        <fullName evidence="15">Ribonuclease III</fullName>
        <shortName evidence="15">RNase III</shortName>
    </alternativeName>
</protein>
<sequence length="225" mass="24402">MRGDLERLSRRLGHTFGDQRLLEAALTHRSAGSANNERLEFLGDAVLSFVISAELYERFSKANEGTLSRLRAALVKGETLARLAITLDLGEHLRLGPGELKSGGFRRESILADGLEALIGAVYLDAGIAAARTRILSLFEEELQNVSPSEVLKDPKTRLQELLQSRHEPLPGYSVLSVEGDAHEQTFVVGCRISGLDMLVKGTGGSRRKAEQAAAKAALEQLENG</sequence>
<evidence type="ECO:0000256" key="13">
    <source>
        <dbReference type="ARBA" id="ARBA00022842"/>
    </source>
</evidence>
<keyword evidence="9 15" id="KW-0540">Nuclease</keyword>
<dbReference type="STRING" id="415747.SAMN03097708_01873"/>
<keyword evidence="7 15" id="KW-0507">mRNA processing</keyword>
<evidence type="ECO:0000256" key="3">
    <source>
        <dbReference type="ARBA" id="ARBA00010183"/>
    </source>
</evidence>
<dbReference type="GO" id="GO:0019843">
    <property type="term" value="F:rRNA binding"/>
    <property type="evidence" value="ECO:0007669"/>
    <property type="project" value="UniProtKB-KW"/>
</dbReference>
<dbReference type="Pfam" id="PF14622">
    <property type="entry name" value="Ribonucleas_3_3"/>
    <property type="match status" value="1"/>
</dbReference>
<evidence type="ECO:0000313" key="19">
    <source>
        <dbReference type="Proteomes" id="UP000199648"/>
    </source>
</evidence>
<evidence type="ECO:0000256" key="7">
    <source>
        <dbReference type="ARBA" id="ARBA00022664"/>
    </source>
</evidence>
<comment type="catalytic activity">
    <reaction evidence="1 15">
        <text>Endonucleolytic cleavage to 5'-phosphomonoester.</text>
        <dbReference type="EC" id="3.1.26.3"/>
    </reaction>
</comment>
<evidence type="ECO:0000256" key="12">
    <source>
        <dbReference type="ARBA" id="ARBA00022801"/>
    </source>
</evidence>
<dbReference type="SMART" id="SM00535">
    <property type="entry name" value="RIBOc"/>
    <property type="match status" value="1"/>
</dbReference>
<dbReference type="RefSeq" id="WP_092995847.1">
    <property type="nucleotide sequence ID" value="NZ_FMWD01000005.1"/>
</dbReference>
<evidence type="ECO:0000256" key="4">
    <source>
        <dbReference type="ARBA" id="ARBA00011738"/>
    </source>
</evidence>
<evidence type="ECO:0000313" key="18">
    <source>
        <dbReference type="EMBL" id="SCZ59505.1"/>
    </source>
</evidence>
<comment type="subcellular location">
    <subcellularLocation>
        <location evidence="2 15">Cytoplasm</location>
    </subcellularLocation>
</comment>
<dbReference type="CDD" id="cd00593">
    <property type="entry name" value="RIBOc"/>
    <property type="match status" value="1"/>
</dbReference>
<keyword evidence="12 15" id="KW-0378">Hydrolase</keyword>
<dbReference type="FunFam" id="3.30.160.20:FF:000003">
    <property type="entry name" value="Ribonuclease 3"/>
    <property type="match status" value="1"/>
</dbReference>
<dbReference type="AlphaFoldDB" id="A0A1G5QCA0"/>
<feature type="binding site" evidence="15">
    <location>
        <position position="113"/>
    </location>
    <ligand>
        <name>Mg(2+)</name>
        <dbReference type="ChEBI" id="CHEBI:18420"/>
    </ligand>
</feature>
<evidence type="ECO:0000256" key="8">
    <source>
        <dbReference type="ARBA" id="ARBA00022694"/>
    </source>
</evidence>
<dbReference type="GO" id="GO:0042802">
    <property type="term" value="F:identical protein binding"/>
    <property type="evidence" value="ECO:0007669"/>
    <property type="project" value="UniProtKB-ARBA"/>
</dbReference>
<comment type="function">
    <text evidence="15">Digests double-stranded RNA. Involved in the processing of primary rRNA transcript to yield the immediate precursors to the large and small rRNAs (23S and 16S). Processes some mRNAs, and tRNAs when they are encoded in the rRNA operon. Processes pre-crRNA and tracrRNA of type II CRISPR loci if present in the organism.</text>
</comment>
<evidence type="ECO:0000259" key="16">
    <source>
        <dbReference type="PROSITE" id="PS50137"/>
    </source>
</evidence>
<dbReference type="InterPro" id="IPR000999">
    <property type="entry name" value="RNase_III_dom"/>
</dbReference>
<dbReference type="NCBIfam" id="TIGR02191">
    <property type="entry name" value="RNaseIII"/>
    <property type="match status" value="1"/>
</dbReference>
<dbReference type="GO" id="GO:0004525">
    <property type="term" value="F:ribonuclease III activity"/>
    <property type="evidence" value="ECO:0007669"/>
    <property type="project" value="UniProtKB-UniRule"/>
</dbReference>
<dbReference type="Proteomes" id="UP000199648">
    <property type="component" value="Unassembled WGS sequence"/>
</dbReference>
<evidence type="ECO:0000256" key="15">
    <source>
        <dbReference type="HAMAP-Rule" id="MF_00104"/>
    </source>
</evidence>
<keyword evidence="11 15" id="KW-0255">Endonuclease</keyword>
<dbReference type="GO" id="GO:0046872">
    <property type="term" value="F:metal ion binding"/>
    <property type="evidence" value="ECO:0007669"/>
    <property type="project" value="UniProtKB-KW"/>
</dbReference>
<dbReference type="PROSITE" id="PS00517">
    <property type="entry name" value="RNASE_3_1"/>
    <property type="match status" value="1"/>
</dbReference>
<dbReference type="SMART" id="SM00358">
    <property type="entry name" value="DSRM"/>
    <property type="match status" value="1"/>
</dbReference>
<comment type="cofactor">
    <cofactor evidence="15">
        <name>Mg(2+)</name>
        <dbReference type="ChEBI" id="CHEBI:18420"/>
    </cofactor>
</comment>
<feature type="binding site" evidence="15">
    <location>
        <position position="116"/>
    </location>
    <ligand>
        <name>Mg(2+)</name>
        <dbReference type="ChEBI" id="CHEBI:18420"/>
    </ligand>
</feature>
<comment type="subunit">
    <text evidence="4 15">Homodimer.</text>
</comment>
<dbReference type="CDD" id="cd10845">
    <property type="entry name" value="DSRM_RNAse_III_family"/>
    <property type="match status" value="1"/>
</dbReference>
<dbReference type="FunFam" id="1.10.1520.10:FF:000001">
    <property type="entry name" value="Ribonuclease 3"/>
    <property type="match status" value="1"/>
</dbReference>
<dbReference type="SUPFAM" id="SSF54768">
    <property type="entry name" value="dsRNA-binding domain-like"/>
    <property type="match status" value="1"/>
</dbReference>
<keyword evidence="6 15" id="KW-0698">rRNA processing</keyword>
<dbReference type="GO" id="GO:0006397">
    <property type="term" value="P:mRNA processing"/>
    <property type="evidence" value="ECO:0007669"/>
    <property type="project" value="UniProtKB-UniRule"/>
</dbReference>
<dbReference type="GO" id="GO:0005737">
    <property type="term" value="C:cytoplasm"/>
    <property type="evidence" value="ECO:0007669"/>
    <property type="project" value="UniProtKB-SubCell"/>
</dbReference>
<dbReference type="EMBL" id="FMWD01000005">
    <property type="protein sequence ID" value="SCZ59505.1"/>
    <property type="molecule type" value="Genomic_DNA"/>
</dbReference>
<keyword evidence="19" id="KW-1185">Reference proteome</keyword>
<dbReference type="InterPro" id="IPR014720">
    <property type="entry name" value="dsRBD_dom"/>
</dbReference>
<evidence type="ECO:0000256" key="11">
    <source>
        <dbReference type="ARBA" id="ARBA00022759"/>
    </source>
</evidence>
<dbReference type="EC" id="3.1.26.3" evidence="15"/>
<evidence type="ECO:0000259" key="17">
    <source>
        <dbReference type="PROSITE" id="PS50142"/>
    </source>
</evidence>
<evidence type="ECO:0000256" key="5">
    <source>
        <dbReference type="ARBA" id="ARBA00022490"/>
    </source>
</evidence>
<evidence type="ECO:0000256" key="10">
    <source>
        <dbReference type="ARBA" id="ARBA00022723"/>
    </source>
</evidence>
<keyword evidence="5 15" id="KW-0963">Cytoplasm</keyword>
<name>A0A1G5QCA0_9GAMM</name>
<dbReference type="GO" id="GO:0008033">
    <property type="term" value="P:tRNA processing"/>
    <property type="evidence" value="ECO:0007669"/>
    <property type="project" value="UniProtKB-KW"/>
</dbReference>
<dbReference type="Pfam" id="PF00035">
    <property type="entry name" value="dsrm"/>
    <property type="match status" value="1"/>
</dbReference>
<keyword evidence="10 15" id="KW-0479">Metal-binding</keyword>
<dbReference type="InterPro" id="IPR036389">
    <property type="entry name" value="RNase_III_sf"/>
</dbReference>
<keyword evidence="13 15" id="KW-0460">Magnesium</keyword>
<accession>A0A1G5QCA0</accession>
<feature type="domain" description="RNase III" evidence="17">
    <location>
        <begin position="5"/>
        <end position="127"/>
    </location>
</feature>
<feature type="binding site" evidence="15">
    <location>
        <position position="40"/>
    </location>
    <ligand>
        <name>Mg(2+)</name>
        <dbReference type="ChEBI" id="CHEBI:18420"/>
    </ligand>
</feature>
<evidence type="ECO:0000256" key="2">
    <source>
        <dbReference type="ARBA" id="ARBA00004496"/>
    </source>
</evidence>
<dbReference type="PANTHER" id="PTHR11207:SF0">
    <property type="entry name" value="RIBONUCLEASE 3"/>
    <property type="match status" value="1"/>
</dbReference>
<dbReference type="GO" id="GO:0006364">
    <property type="term" value="P:rRNA processing"/>
    <property type="evidence" value="ECO:0007669"/>
    <property type="project" value="UniProtKB-UniRule"/>
</dbReference>
<evidence type="ECO:0000256" key="14">
    <source>
        <dbReference type="ARBA" id="ARBA00022884"/>
    </source>
</evidence>
<dbReference type="HAMAP" id="MF_00104">
    <property type="entry name" value="RNase_III"/>
    <property type="match status" value="1"/>
</dbReference>
<evidence type="ECO:0000256" key="6">
    <source>
        <dbReference type="ARBA" id="ARBA00022552"/>
    </source>
</evidence>
<dbReference type="OrthoDB" id="9805026at2"/>
<dbReference type="SUPFAM" id="SSF69065">
    <property type="entry name" value="RNase III domain-like"/>
    <property type="match status" value="1"/>
</dbReference>
<dbReference type="PROSITE" id="PS50137">
    <property type="entry name" value="DS_RBD"/>
    <property type="match status" value="1"/>
</dbReference>
<evidence type="ECO:0000256" key="9">
    <source>
        <dbReference type="ARBA" id="ARBA00022722"/>
    </source>
</evidence>
<keyword evidence="15" id="KW-0699">rRNA-binding</keyword>
<organism evidence="18 19">
    <name type="scientific">Thiohalomonas denitrificans</name>
    <dbReference type="NCBI Taxonomy" id="415747"/>
    <lineage>
        <taxon>Bacteria</taxon>
        <taxon>Pseudomonadati</taxon>
        <taxon>Pseudomonadota</taxon>
        <taxon>Gammaproteobacteria</taxon>
        <taxon>Thiohalomonadales</taxon>
        <taxon>Thiohalomonadaceae</taxon>
        <taxon>Thiohalomonas</taxon>
    </lineage>
</organism>
<dbReference type="GO" id="GO:0003725">
    <property type="term" value="F:double-stranded RNA binding"/>
    <property type="evidence" value="ECO:0007669"/>
    <property type="project" value="TreeGrafter"/>
</dbReference>